<evidence type="ECO:0000256" key="2">
    <source>
        <dbReference type="SAM" id="Coils"/>
    </source>
</evidence>
<evidence type="ECO:0000313" key="3">
    <source>
        <dbReference type="EMBL" id="KAL3808416.1"/>
    </source>
</evidence>
<keyword evidence="1" id="KW-0677">Repeat</keyword>
<dbReference type="InterPro" id="IPR052201">
    <property type="entry name" value="LRR-containing_regulator"/>
</dbReference>
<dbReference type="Pfam" id="PF13516">
    <property type="entry name" value="LRR_6"/>
    <property type="match status" value="4"/>
</dbReference>
<dbReference type="Proteomes" id="UP001530377">
    <property type="component" value="Unassembled WGS sequence"/>
</dbReference>
<dbReference type="EMBL" id="JALLPB020000512">
    <property type="protein sequence ID" value="KAL3808416.1"/>
    <property type="molecule type" value="Genomic_DNA"/>
</dbReference>
<organism evidence="3 4">
    <name type="scientific">Cyclostephanos tholiformis</name>
    <dbReference type="NCBI Taxonomy" id="382380"/>
    <lineage>
        <taxon>Eukaryota</taxon>
        <taxon>Sar</taxon>
        <taxon>Stramenopiles</taxon>
        <taxon>Ochrophyta</taxon>
        <taxon>Bacillariophyta</taxon>
        <taxon>Coscinodiscophyceae</taxon>
        <taxon>Thalassiosirophycidae</taxon>
        <taxon>Stephanodiscales</taxon>
        <taxon>Stephanodiscaceae</taxon>
        <taxon>Cyclostephanos</taxon>
    </lineage>
</organism>
<evidence type="ECO:0000256" key="1">
    <source>
        <dbReference type="ARBA" id="ARBA00022737"/>
    </source>
</evidence>
<dbReference type="SUPFAM" id="SSF52047">
    <property type="entry name" value="RNI-like"/>
    <property type="match status" value="1"/>
</dbReference>
<name>A0ABD3RAN3_9STRA</name>
<dbReference type="InterPro" id="IPR032675">
    <property type="entry name" value="LRR_dom_sf"/>
</dbReference>
<dbReference type="SMART" id="SM00368">
    <property type="entry name" value="LRR_RI"/>
    <property type="match status" value="4"/>
</dbReference>
<dbReference type="Gene3D" id="3.80.10.10">
    <property type="entry name" value="Ribonuclease Inhibitor"/>
    <property type="match status" value="2"/>
</dbReference>
<dbReference type="InterPro" id="IPR001611">
    <property type="entry name" value="Leu-rich_rpt"/>
</dbReference>
<gene>
    <name evidence="3" type="ORF">ACHAXA_001353</name>
</gene>
<feature type="coiled-coil region" evidence="2">
    <location>
        <begin position="312"/>
        <end position="339"/>
    </location>
</feature>
<reference evidence="3 4" key="1">
    <citation type="submission" date="2024-10" db="EMBL/GenBank/DDBJ databases">
        <title>Updated reference genomes for cyclostephanoid diatoms.</title>
        <authorList>
            <person name="Roberts W.R."/>
            <person name="Alverson A.J."/>
        </authorList>
    </citation>
    <scope>NUCLEOTIDE SEQUENCE [LARGE SCALE GENOMIC DNA]</scope>
    <source>
        <strain evidence="3 4">AJA228-03</strain>
    </source>
</reference>
<protein>
    <submittedName>
        <fullName evidence="3">Uncharacterized protein</fullName>
    </submittedName>
</protein>
<accession>A0ABD3RAN3</accession>
<sequence>MDFDSLVKETKITLACKDLKDDDIEVLAEVLEKSTIVTEMDLMLNQITLSDDVFTNALATNESLKILNLYNNKIGVEGAKRLANAIANNKTLEQLNLEGAEIGDDGVKYLAETLKSNSSLEVLILRGNNIGDDGAASLATSLLFNTSIRVILLGQNRISDAGADKLAEVIEYNSVLDQIMLDSNNVSNILDLKIRNALGKPSRKKSKKEQALPRWLFENMLAYKDEKLTEKDAAIKTLQDENSTLEAKIDCKDQEIALLRQLEDEIILLDQKILKRDDAIATMMKEMANKDEKIASMATEISSLKSSLQKPLELLSELLNRKDEEISSLKAKNKSIAKNTPKRSESYRCLRLVLIGLGIGIACDK</sequence>
<keyword evidence="2" id="KW-0175">Coiled coil</keyword>
<evidence type="ECO:0000313" key="4">
    <source>
        <dbReference type="Proteomes" id="UP001530377"/>
    </source>
</evidence>
<proteinExistence type="predicted"/>
<feature type="coiled-coil region" evidence="2">
    <location>
        <begin position="228"/>
        <end position="272"/>
    </location>
</feature>
<keyword evidence="4" id="KW-1185">Reference proteome</keyword>
<dbReference type="PANTHER" id="PTHR24111">
    <property type="entry name" value="LEUCINE-RICH REPEAT-CONTAINING PROTEIN 34"/>
    <property type="match status" value="1"/>
</dbReference>
<comment type="caution">
    <text evidence="3">The sequence shown here is derived from an EMBL/GenBank/DDBJ whole genome shotgun (WGS) entry which is preliminary data.</text>
</comment>
<dbReference type="PANTHER" id="PTHR24111:SF0">
    <property type="entry name" value="LEUCINE-RICH REPEAT-CONTAINING PROTEIN"/>
    <property type="match status" value="1"/>
</dbReference>
<dbReference type="AlphaFoldDB" id="A0ABD3RAN3"/>